<dbReference type="SUPFAM" id="SSF111352">
    <property type="entry name" value="Ammonium transporter"/>
    <property type="match status" value="1"/>
</dbReference>
<dbReference type="GO" id="GO:0005886">
    <property type="term" value="C:plasma membrane"/>
    <property type="evidence" value="ECO:0007669"/>
    <property type="project" value="UniProtKB-SubCell"/>
</dbReference>
<evidence type="ECO:0000256" key="6">
    <source>
        <dbReference type="ARBA" id="ARBA00023136"/>
    </source>
</evidence>
<evidence type="ECO:0000313" key="10">
    <source>
        <dbReference type="EMBL" id="KAF0561086.1"/>
    </source>
</evidence>
<gene>
    <name evidence="10" type="ORF">F8M41_000111</name>
</gene>
<dbReference type="GO" id="GO:0008519">
    <property type="term" value="F:ammonium channel activity"/>
    <property type="evidence" value="ECO:0007669"/>
    <property type="project" value="InterPro"/>
</dbReference>
<feature type="transmembrane region" description="Helical" evidence="8">
    <location>
        <begin position="65"/>
        <end position="82"/>
    </location>
</feature>
<feature type="transmembrane region" description="Helical" evidence="8">
    <location>
        <begin position="231"/>
        <end position="248"/>
    </location>
</feature>
<keyword evidence="11" id="KW-1185">Reference proteome</keyword>
<dbReference type="AlphaFoldDB" id="A0A8H4B562"/>
<dbReference type="Gene3D" id="1.10.3430.10">
    <property type="entry name" value="Ammonium transporter AmtB like domains"/>
    <property type="match status" value="1"/>
</dbReference>
<feature type="transmembrane region" description="Helical" evidence="8">
    <location>
        <begin position="311"/>
        <end position="332"/>
    </location>
</feature>
<evidence type="ECO:0000256" key="3">
    <source>
        <dbReference type="ARBA" id="ARBA00022448"/>
    </source>
</evidence>
<feature type="transmembrane region" description="Helical" evidence="8">
    <location>
        <begin position="124"/>
        <end position="144"/>
    </location>
</feature>
<feature type="transmembrane region" description="Helical" evidence="8">
    <location>
        <begin position="401"/>
        <end position="419"/>
    </location>
</feature>
<feature type="transmembrane region" description="Helical" evidence="8">
    <location>
        <begin position="32"/>
        <end position="53"/>
    </location>
</feature>
<name>A0A8H4B562_GIGMA</name>
<dbReference type="InterPro" id="IPR024041">
    <property type="entry name" value="NH4_transpt_AmtB-like_dom"/>
</dbReference>
<dbReference type="Pfam" id="PF00909">
    <property type="entry name" value="Ammonium_transp"/>
    <property type="match status" value="1"/>
</dbReference>
<dbReference type="PANTHER" id="PTHR43029">
    <property type="entry name" value="AMMONIUM TRANSPORTER MEP2"/>
    <property type="match status" value="1"/>
</dbReference>
<evidence type="ECO:0000256" key="2">
    <source>
        <dbReference type="ARBA" id="ARBA00005887"/>
    </source>
</evidence>
<feature type="domain" description="Ammonium transporter AmtB-like" evidence="9">
    <location>
        <begin position="33"/>
        <end position="444"/>
    </location>
</feature>
<feature type="transmembrane region" description="Helical" evidence="8">
    <location>
        <begin position="288"/>
        <end position="305"/>
    </location>
</feature>
<keyword evidence="5 8" id="KW-1133">Transmembrane helix</keyword>
<proteinExistence type="inferred from homology"/>
<keyword evidence="7 8" id="KW-0924">Ammonia transport</keyword>
<dbReference type="InterPro" id="IPR029020">
    <property type="entry name" value="Ammonium/urea_transptr"/>
</dbReference>
<sequence>MNESLSISFDNNQQLTMANDTYNSDKFISGDVAWVLTAVCFTWLMTPGIGLFYSGLARRKNALSLIMLCFLAIPIISIQWYTCGYSLTFNRNAGPFIGNLQNAFFLNLDWESGPTETSQNIPEFAFATFQCKFATLAAAIIVGGAAERIRIFPTIIFIFLWSTFVYDVIASWCWSKNGWFAKLGGLDYSGGVPVHVSSGASALAFCLIVGRRRENNGTIPRKVIDVVPHNIVNVVIGTIFLWFGWFGFNAGSAMAANKRAILASIVSNISASLGGLTWMFLDYWRNGNFYAVSFCSGAIAGLVTITSGSGYVSSFSSIIFGIIGGAICNFAARLKFKFNFDDSMDVFAIHCVGGLVGNVLTGAFADKSIAYLSGEIISGGAIINGNYSQILIQLSGALTGMIYSFIMTIFIIFIIGTFLRCNLRLNVEGELDGTDLTEHGESAYCFADATDENFIRMNE</sequence>
<dbReference type="NCBIfam" id="TIGR00836">
    <property type="entry name" value="amt"/>
    <property type="match status" value="1"/>
</dbReference>
<evidence type="ECO:0000259" key="9">
    <source>
        <dbReference type="Pfam" id="PF00909"/>
    </source>
</evidence>
<keyword evidence="3 8" id="KW-0813">Transport</keyword>
<comment type="similarity">
    <text evidence="2 8">Belongs to the ammonia transporter channel (TC 1.A.11.2) family.</text>
</comment>
<evidence type="ECO:0000256" key="5">
    <source>
        <dbReference type="ARBA" id="ARBA00022989"/>
    </source>
</evidence>
<dbReference type="EMBL" id="WTPW01000011">
    <property type="protein sequence ID" value="KAF0561086.1"/>
    <property type="molecule type" value="Genomic_DNA"/>
</dbReference>
<protein>
    <recommendedName>
        <fullName evidence="8">Ammonium transporter</fullName>
    </recommendedName>
</protein>
<feature type="transmembrane region" description="Helical" evidence="8">
    <location>
        <begin position="151"/>
        <end position="172"/>
    </location>
</feature>
<accession>A0A8H4B562</accession>
<dbReference type="InterPro" id="IPR018047">
    <property type="entry name" value="Ammonium_transpt_CS"/>
</dbReference>
<reference evidence="10 11" key="1">
    <citation type="journal article" date="2019" name="Environ. Microbiol.">
        <title>At the nexus of three kingdoms: the genome of the mycorrhizal fungus Gigaspora margarita provides insights into plant, endobacterial and fungal interactions.</title>
        <authorList>
            <person name="Venice F."/>
            <person name="Ghignone S."/>
            <person name="Salvioli di Fossalunga A."/>
            <person name="Amselem J."/>
            <person name="Novero M."/>
            <person name="Xianan X."/>
            <person name="Sedzielewska Toro K."/>
            <person name="Morin E."/>
            <person name="Lipzen A."/>
            <person name="Grigoriev I.V."/>
            <person name="Henrissat B."/>
            <person name="Martin F.M."/>
            <person name="Bonfante P."/>
        </authorList>
    </citation>
    <scope>NUCLEOTIDE SEQUENCE [LARGE SCALE GENOMIC DNA]</scope>
    <source>
        <strain evidence="10 11">BEG34</strain>
    </source>
</reference>
<dbReference type="OrthoDB" id="534912at2759"/>
<dbReference type="PROSITE" id="PS01219">
    <property type="entry name" value="AMMONIUM_TRANSP"/>
    <property type="match status" value="1"/>
</dbReference>
<organism evidence="10 11">
    <name type="scientific">Gigaspora margarita</name>
    <dbReference type="NCBI Taxonomy" id="4874"/>
    <lineage>
        <taxon>Eukaryota</taxon>
        <taxon>Fungi</taxon>
        <taxon>Fungi incertae sedis</taxon>
        <taxon>Mucoromycota</taxon>
        <taxon>Glomeromycotina</taxon>
        <taxon>Glomeromycetes</taxon>
        <taxon>Diversisporales</taxon>
        <taxon>Gigasporaceae</taxon>
        <taxon>Gigaspora</taxon>
    </lineage>
</organism>
<comment type="subcellular location">
    <subcellularLocation>
        <location evidence="8">Cell membrane</location>
        <topology evidence="8">Multi-pass membrane protein</topology>
    </subcellularLocation>
    <subcellularLocation>
        <location evidence="1">Membrane</location>
        <topology evidence="1">Multi-pass membrane protein</topology>
    </subcellularLocation>
</comment>
<evidence type="ECO:0000256" key="8">
    <source>
        <dbReference type="RuleBase" id="RU362002"/>
    </source>
</evidence>
<evidence type="ECO:0000313" key="11">
    <source>
        <dbReference type="Proteomes" id="UP000439903"/>
    </source>
</evidence>
<feature type="transmembrane region" description="Helical" evidence="8">
    <location>
        <begin position="260"/>
        <end position="281"/>
    </location>
</feature>
<dbReference type="InterPro" id="IPR001905">
    <property type="entry name" value="Ammonium_transpt"/>
</dbReference>
<feature type="transmembrane region" description="Helical" evidence="8">
    <location>
        <begin position="192"/>
        <end position="210"/>
    </location>
</feature>
<dbReference type="PANTHER" id="PTHR43029:SF10">
    <property type="entry name" value="AMMONIUM TRANSPORTER MEP2"/>
    <property type="match status" value="1"/>
</dbReference>
<feature type="transmembrane region" description="Helical" evidence="8">
    <location>
        <begin position="344"/>
        <end position="365"/>
    </location>
</feature>
<evidence type="ECO:0000256" key="7">
    <source>
        <dbReference type="ARBA" id="ARBA00023177"/>
    </source>
</evidence>
<keyword evidence="6 8" id="KW-0472">Membrane</keyword>
<evidence type="ECO:0000256" key="4">
    <source>
        <dbReference type="ARBA" id="ARBA00022692"/>
    </source>
</evidence>
<comment type="caution">
    <text evidence="10">The sequence shown here is derived from an EMBL/GenBank/DDBJ whole genome shotgun (WGS) entry which is preliminary data.</text>
</comment>
<dbReference type="Proteomes" id="UP000439903">
    <property type="component" value="Unassembled WGS sequence"/>
</dbReference>
<evidence type="ECO:0000256" key="1">
    <source>
        <dbReference type="ARBA" id="ARBA00004141"/>
    </source>
</evidence>
<keyword evidence="4 8" id="KW-0812">Transmembrane</keyword>